<evidence type="ECO:0000313" key="1">
    <source>
        <dbReference type="EMBL" id="RYS81686.1"/>
    </source>
</evidence>
<dbReference type="RefSeq" id="WP_129794660.1">
    <property type="nucleotide sequence ID" value="NZ_RCYR01000002.1"/>
</dbReference>
<name>A0A4V1YAH0_9FIRM</name>
<comment type="caution">
    <text evidence="1">The sequence shown here is derived from an EMBL/GenBank/DDBJ whole genome shotgun (WGS) entry which is preliminary data.</text>
</comment>
<protein>
    <submittedName>
        <fullName evidence="1">Uncharacterized protein</fullName>
    </submittedName>
</protein>
<reference evidence="1 2" key="1">
    <citation type="journal article" date="2019" name="Science, e1252229">
        <title>Invertible promoters mediate bacterial phase variation, antibiotic resistance, and host adaptation in the gut.</title>
        <authorList>
            <person name="Jiang X."/>
            <person name="Hall A.B."/>
            <person name="Arthur T.D."/>
            <person name="Plichta D.R."/>
            <person name="Covington C.T."/>
            <person name="Poyet M."/>
            <person name="Crothers J."/>
            <person name="Moses P.L."/>
            <person name="Tolonen A.C."/>
            <person name="Vlamakis H."/>
            <person name="Alm E.J."/>
            <person name="Xavier R.J."/>
        </authorList>
    </citation>
    <scope>NUCLEOTIDE SEQUENCE [LARGE SCALE GENOMIC DNA]</scope>
    <source>
        <strain evidence="2">aa_0143</strain>
    </source>
</reference>
<proteinExistence type="predicted"/>
<gene>
    <name evidence="1" type="ORF">EAI93_02280</name>
</gene>
<dbReference type="Proteomes" id="UP000292665">
    <property type="component" value="Unassembled WGS sequence"/>
</dbReference>
<sequence>MEKIPEWIYAPTNFSPELEKTFAAVEKALGFKLFIWQKTFIANTTYRRSGRTTAEILRDLLNVSKPPLDYTKPVADHMERFYREETREIKAKLDAAGIPTRTVFFSRQEKEKYYSEAETGKQEKNTIPEFTPEYGKRIWI</sequence>
<organism evidence="1 2">
    <name type="scientific">[Ruminococcus] torques</name>
    <dbReference type="NCBI Taxonomy" id="33039"/>
    <lineage>
        <taxon>Bacteria</taxon>
        <taxon>Bacillati</taxon>
        <taxon>Bacillota</taxon>
        <taxon>Clostridia</taxon>
        <taxon>Lachnospirales</taxon>
        <taxon>Lachnospiraceae</taxon>
        <taxon>Mediterraneibacter</taxon>
    </lineage>
</organism>
<accession>A0A4V1YAH0</accession>
<evidence type="ECO:0000313" key="2">
    <source>
        <dbReference type="Proteomes" id="UP000292665"/>
    </source>
</evidence>
<dbReference type="EMBL" id="RCYR01000002">
    <property type="protein sequence ID" value="RYS81686.1"/>
    <property type="molecule type" value="Genomic_DNA"/>
</dbReference>
<dbReference type="AlphaFoldDB" id="A0A4V1YAH0"/>